<feature type="region of interest" description="Disordered" evidence="16">
    <location>
        <begin position="318"/>
        <end position="338"/>
    </location>
</feature>
<evidence type="ECO:0000256" key="10">
    <source>
        <dbReference type="ARBA" id="ARBA00022989"/>
    </source>
</evidence>
<feature type="compositionally biased region" description="Polar residues" evidence="16">
    <location>
        <begin position="2604"/>
        <end position="2620"/>
    </location>
</feature>
<keyword evidence="4" id="KW-0633">Potassium transport</keyword>
<feature type="compositionally biased region" description="Basic and acidic residues" evidence="16">
    <location>
        <begin position="1563"/>
        <end position="1576"/>
    </location>
</feature>
<evidence type="ECO:0000256" key="2">
    <source>
        <dbReference type="ARBA" id="ARBA00022448"/>
    </source>
</evidence>
<feature type="compositionally biased region" description="Basic and acidic residues" evidence="16">
    <location>
        <begin position="2483"/>
        <end position="2493"/>
    </location>
</feature>
<evidence type="ECO:0000256" key="7">
    <source>
        <dbReference type="ARBA" id="ARBA00022826"/>
    </source>
</evidence>
<feature type="compositionally biased region" description="Low complexity" evidence="16">
    <location>
        <begin position="2551"/>
        <end position="2578"/>
    </location>
</feature>
<keyword evidence="11" id="KW-0406">Ion transport</keyword>
<evidence type="ECO:0000256" key="6">
    <source>
        <dbReference type="ARBA" id="ARBA00022692"/>
    </source>
</evidence>
<feature type="compositionally biased region" description="Basic and acidic residues" evidence="16">
    <location>
        <begin position="2148"/>
        <end position="2206"/>
    </location>
</feature>
<dbReference type="SUPFAM" id="SSF51206">
    <property type="entry name" value="cAMP-binding domain-like"/>
    <property type="match status" value="1"/>
</dbReference>
<feature type="transmembrane region" description="Helical" evidence="17">
    <location>
        <begin position="665"/>
        <end position="686"/>
    </location>
</feature>
<feature type="compositionally biased region" description="Low complexity" evidence="16">
    <location>
        <begin position="1905"/>
        <end position="1914"/>
    </location>
</feature>
<evidence type="ECO:0000256" key="13">
    <source>
        <dbReference type="ARBA" id="ARBA00023303"/>
    </source>
</evidence>
<feature type="transmembrane region" description="Helical" evidence="17">
    <location>
        <begin position="572"/>
        <end position="596"/>
    </location>
</feature>
<dbReference type="PANTHER" id="PTHR10217">
    <property type="entry name" value="VOLTAGE AND LIGAND GATED POTASSIUM CHANNEL"/>
    <property type="match status" value="1"/>
</dbReference>
<dbReference type="FunFam" id="1.10.1200.260:FF:000001">
    <property type="entry name" value="Potassium voltage-gated channel subfamily H member 7"/>
    <property type="match status" value="1"/>
</dbReference>
<feature type="transmembrane region" description="Helical" evidence="17">
    <location>
        <begin position="512"/>
        <end position="536"/>
    </location>
</feature>
<gene>
    <name evidence="19" type="ORF">FSCOSCO3_A032542</name>
</gene>
<dbReference type="InterPro" id="IPR003967">
    <property type="entry name" value="K_chnl_volt-dep_ERG"/>
</dbReference>
<feature type="transmembrane region" description="Helical" evidence="17">
    <location>
        <begin position="437"/>
        <end position="458"/>
    </location>
</feature>
<feature type="compositionally biased region" description="Polar residues" evidence="16">
    <location>
        <begin position="1840"/>
        <end position="1858"/>
    </location>
</feature>
<comment type="subcellular location">
    <subcellularLocation>
        <location evidence="1">Cell membrane</location>
        <topology evidence="1">Multi-pass membrane protein</topology>
    </subcellularLocation>
    <subcellularLocation>
        <location evidence="15">Cytoplasm</location>
        <location evidence="15">Cytoskeleton</location>
    </subcellularLocation>
</comment>
<dbReference type="Proteomes" id="UP001314229">
    <property type="component" value="Unassembled WGS sequence"/>
</dbReference>
<dbReference type="GO" id="GO:0034702">
    <property type="term" value="C:monoatomic ion channel complex"/>
    <property type="evidence" value="ECO:0007669"/>
    <property type="project" value="UniProtKB-KW"/>
</dbReference>
<evidence type="ECO:0000256" key="5">
    <source>
        <dbReference type="ARBA" id="ARBA00022553"/>
    </source>
</evidence>
<evidence type="ECO:0000256" key="3">
    <source>
        <dbReference type="ARBA" id="ARBA00022475"/>
    </source>
</evidence>
<dbReference type="InterPro" id="IPR050818">
    <property type="entry name" value="KCNH_animal-type"/>
</dbReference>
<dbReference type="PRINTS" id="PR01470">
    <property type="entry name" value="ERGCHANNEL"/>
</dbReference>
<feature type="transmembrane region" description="Helical" evidence="17">
    <location>
        <begin position="470"/>
        <end position="492"/>
    </location>
</feature>
<dbReference type="InterPro" id="IPR003938">
    <property type="entry name" value="K_chnl_volt-dep_EAG/ELK/ERG"/>
</dbReference>
<reference evidence="19 20" key="1">
    <citation type="submission" date="2024-01" db="EMBL/GenBank/DDBJ databases">
        <authorList>
            <person name="Alioto T."/>
            <person name="Alioto T."/>
            <person name="Gomez Garrido J."/>
        </authorList>
    </citation>
    <scope>NUCLEOTIDE SEQUENCE [LARGE SCALE GENOMIC DNA]</scope>
</reference>
<feature type="compositionally biased region" description="Polar residues" evidence="16">
    <location>
        <begin position="2721"/>
        <end position="2732"/>
    </location>
</feature>
<dbReference type="GO" id="GO:0086091">
    <property type="term" value="P:regulation of heart rate by cardiac conduction"/>
    <property type="evidence" value="ECO:0007669"/>
    <property type="project" value="TreeGrafter"/>
</dbReference>
<feature type="region of interest" description="Disordered" evidence="16">
    <location>
        <begin position="173"/>
        <end position="272"/>
    </location>
</feature>
<evidence type="ECO:0000256" key="12">
    <source>
        <dbReference type="ARBA" id="ARBA00023136"/>
    </source>
</evidence>
<feature type="region of interest" description="Disordered" evidence="16">
    <location>
        <begin position="1111"/>
        <end position="1138"/>
    </location>
</feature>
<dbReference type="Gene3D" id="2.60.120.10">
    <property type="entry name" value="Jelly Rolls"/>
    <property type="match status" value="1"/>
</dbReference>
<evidence type="ECO:0000313" key="19">
    <source>
        <dbReference type="EMBL" id="CAK6972402.1"/>
    </source>
</evidence>
<dbReference type="GO" id="GO:0005886">
    <property type="term" value="C:plasma membrane"/>
    <property type="evidence" value="ECO:0007669"/>
    <property type="project" value="UniProtKB-SubCell"/>
</dbReference>
<feature type="compositionally biased region" description="Low complexity" evidence="16">
    <location>
        <begin position="2355"/>
        <end position="2379"/>
    </location>
</feature>
<dbReference type="GO" id="GO:0086013">
    <property type="term" value="P:membrane repolarization during cardiac muscle cell action potential"/>
    <property type="evidence" value="ECO:0007669"/>
    <property type="project" value="TreeGrafter"/>
</dbReference>
<keyword evidence="20" id="KW-1185">Reference proteome</keyword>
<evidence type="ECO:0000256" key="1">
    <source>
        <dbReference type="ARBA" id="ARBA00004651"/>
    </source>
</evidence>
<feature type="compositionally biased region" description="Polar residues" evidence="16">
    <location>
        <begin position="1783"/>
        <end position="1814"/>
    </location>
</feature>
<dbReference type="SMART" id="SM00100">
    <property type="entry name" value="cNMP"/>
    <property type="match status" value="1"/>
</dbReference>
<keyword evidence="15" id="KW-0963">Cytoplasm</keyword>
<feature type="compositionally biased region" description="Pro residues" evidence="16">
    <location>
        <begin position="1119"/>
        <end position="1131"/>
    </location>
</feature>
<organism evidence="19 20">
    <name type="scientific">Scomber scombrus</name>
    <name type="common">Atlantic mackerel</name>
    <name type="synonym">Scomber vernalis</name>
    <dbReference type="NCBI Taxonomy" id="13677"/>
    <lineage>
        <taxon>Eukaryota</taxon>
        <taxon>Metazoa</taxon>
        <taxon>Chordata</taxon>
        <taxon>Craniata</taxon>
        <taxon>Vertebrata</taxon>
        <taxon>Euteleostomi</taxon>
        <taxon>Actinopterygii</taxon>
        <taxon>Neopterygii</taxon>
        <taxon>Teleostei</taxon>
        <taxon>Neoteleostei</taxon>
        <taxon>Acanthomorphata</taxon>
        <taxon>Pelagiaria</taxon>
        <taxon>Scombriformes</taxon>
        <taxon>Scombridae</taxon>
        <taxon>Scomber</taxon>
    </lineage>
</organism>
<protein>
    <recommendedName>
        <fullName evidence="15">Microtubule-associated protein</fullName>
    </recommendedName>
</protein>
<feature type="compositionally biased region" description="Low complexity" evidence="16">
    <location>
        <begin position="1757"/>
        <end position="1770"/>
    </location>
</feature>
<keyword evidence="15" id="KW-0206">Cytoskeleton</keyword>
<feature type="transmembrane region" description="Helical" evidence="17">
    <location>
        <begin position="634"/>
        <end position="653"/>
    </location>
</feature>
<keyword evidence="8" id="KW-0851">Voltage-gated channel</keyword>
<feature type="compositionally biased region" description="Low complexity" evidence="16">
    <location>
        <begin position="2440"/>
        <end position="2475"/>
    </location>
</feature>
<feature type="compositionally biased region" description="Polar residues" evidence="16">
    <location>
        <begin position="1171"/>
        <end position="1187"/>
    </location>
</feature>
<keyword evidence="13" id="KW-0407">Ion channel</keyword>
<feature type="region of interest" description="Disordered" evidence="16">
    <location>
        <begin position="2148"/>
        <end position="2623"/>
    </location>
</feature>
<dbReference type="InterPro" id="IPR014710">
    <property type="entry name" value="RmlC-like_jellyroll"/>
</dbReference>
<dbReference type="GO" id="GO:0005874">
    <property type="term" value="C:microtubule"/>
    <property type="evidence" value="ECO:0007669"/>
    <property type="project" value="UniProtKB-KW"/>
</dbReference>
<feature type="compositionally biased region" description="Pro residues" evidence="16">
    <location>
        <begin position="240"/>
        <end position="250"/>
    </location>
</feature>
<dbReference type="Pfam" id="PF00520">
    <property type="entry name" value="Ion_trans"/>
    <property type="match status" value="1"/>
</dbReference>
<feature type="compositionally biased region" description="Basic and acidic residues" evidence="16">
    <location>
        <begin position="1886"/>
        <end position="1895"/>
    </location>
</feature>
<dbReference type="Gene3D" id="1.10.1200.260">
    <property type="match status" value="1"/>
</dbReference>
<dbReference type="InterPro" id="IPR018490">
    <property type="entry name" value="cNMP-bd_dom_sf"/>
</dbReference>
<evidence type="ECO:0000256" key="9">
    <source>
        <dbReference type="ARBA" id="ARBA00022958"/>
    </source>
</evidence>
<keyword evidence="3" id="KW-1003">Cell membrane</keyword>
<feature type="compositionally biased region" description="Basic residues" evidence="16">
    <location>
        <begin position="931"/>
        <end position="940"/>
    </location>
</feature>
<evidence type="ECO:0000256" key="8">
    <source>
        <dbReference type="ARBA" id="ARBA00022882"/>
    </source>
</evidence>
<feature type="region of interest" description="Disordered" evidence="16">
    <location>
        <begin position="1444"/>
        <end position="1694"/>
    </location>
</feature>
<feature type="compositionally biased region" description="Basic and acidic residues" evidence="16">
    <location>
        <begin position="1543"/>
        <end position="1553"/>
    </location>
</feature>
<dbReference type="PROSITE" id="PS51491">
    <property type="entry name" value="TAU_MAP_2"/>
    <property type="match status" value="4"/>
</dbReference>
<dbReference type="EMBL" id="CAWUFR010000201">
    <property type="protein sequence ID" value="CAK6972402.1"/>
    <property type="molecule type" value="Genomic_DNA"/>
</dbReference>
<keyword evidence="9" id="KW-0630">Potassium</keyword>
<keyword evidence="6 17" id="KW-0812">Transmembrane</keyword>
<dbReference type="Pfam" id="PF00418">
    <property type="entry name" value="Tubulin-binding"/>
    <property type="match status" value="4"/>
</dbReference>
<dbReference type="CDD" id="cd00038">
    <property type="entry name" value="CAP_ED"/>
    <property type="match status" value="1"/>
</dbReference>
<feature type="region of interest" description="Disordered" evidence="16">
    <location>
        <begin position="2667"/>
        <end position="2781"/>
    </location>
</feature>
<evidence type="ECO:0000256" key="11">
    <source>
        <dbReference type="ARBA" id="ARBA00023065"/>
    </source>
</evidence>
<comment type="catalytic activity">
    <reaction evidence="14">
        <text>K(+)(in) = K(+)(out)</text>
        <dbReference type="Rhea" id="RHEA:29463"/>
        <dbReference type="ChEBI" id="CHEBI:29103"/>
    </reaction>
</comment>
<evidence type="ECO:0000256" key="14">
    <source>
        <dbReference type="ARBA" id="ARBA00034430"/>
    </source>
</evidence>
<dbReference type="InterPro" id="IPR000595">
    <property type="entry name" value="cNMP-bd_dom"/>
</dbReference>
<dbReference type="FunFam" id="1.10.287.70:FF:000020">
    <property type="entry name" value="Potassium channel, voltage-gated eag-related subfamily H, member 7"/>
    <property type="match status" value="1"/>
</dbReference>
<feature type="compositionally biased region" description="Low complexity" evidence="16">
    <location>
        <begin position="1822"/>
        <end position="1837"/>
    </location>
</feature>
<evidence type="ECO:0000256" key="15">
    <source>
        <dbReference type="RuleBase" id="RU000686"/>
    </source>
</evidence>
<keyword evidence="15" id="KW-0493">Microtubule</keyword>
<keyword evidence="7" id="KW-0631">Potassium channel</keyword>
<dbReference type="PROSITE" id="PS50042">
    <property type="entry name" value="CNMP_BINDING_3"/>
    <property type="match status" value="1"/>
</dbReference>
<feature type="compositionally biased region" description="Basic residues" evidence="16">
    <location>
        <begin position="1615"/>
        <end position="1624"/>
    </location>
</feature>
<dbReference type="Pfam" id="PF00027">
    <property type="entry name" value="cNMP_binding"/>
    <property type="match status" value="1"/>
</dbReference>
<sequence length="2781" mass="302046">MSGSSVSDVCRIHKIQQSTLAEISGGSGNFLPVLPRREGEGEEMYIRTISKPIEVCRSSPVNKRGCGKPDLMTAKEENEIGKTASVIDFTLIVSGQCFLCMVDVVPVKNEDGVVIMFILNFEVMSDDTLKDHNQELNHRLPTWLVTGRPRGFKLRLPLLRSLSNSKVSLDDTEAGHIPTATPLPLHPDHQSRESLGLGEFLPLPPIPPDHKEPISRSRSALQGWPEDHQEDQRTLLGSEPPAPPPPPCPPHGSHLVGSGHTQSSPCIVPHHRLSLNPDGSASNCTLSHSRSRESFHSMRRASSVDEIEAMRPDWDRKNRRASVRPGSSSTGAVNSKSNILNSTSDSDLMRYRTISKIPQITLNFVDFKPDPLIALPSGEMDIIAPCKLIDRTHHVTEKVTQVLSLGADVLPEYKLQAPRIHKWTVLHYSPFKAVWDWLILLLVIYTAILTPYSAAFLLDDQEETSLQNCGYCSPLNVVDLIVDIMFIIDILINFRTTYVNTNDEVVSHPMRIAVHYFKGWFLIDMVAAIPFDLLIYRSGEETTTLIGLLKTARLLRLVRVARKLDRYSEYGAAVLFLLMCTFALIAHWLACIWYAIGSVERNGSIGWLHTLGDQLGKHFNGTVPGSGPSIKDKYVTALYFTFSSLTSVGFGNVSPNTNSEKIFSICVMLIGSLMYASIFGNVSAIIQRLYSGTARYHTQMLRVREFIRFHQIPNPLRQRLEEYFQHAWSYTNGIDMNAVLKGFPECLQADICLHLNRTLLQNCKAFKGSTKGCLRALAMKFKTTHAPPGDTLVHAGDVLTAIYFISRGSIEILRGDVVVAILGKNDIFGEPINLYSRPGKSNADVRALTYCDLHKIFREDVLEVLDMYPEFADHFWNNLEITFNLRDTNMIPGSPSSDDSKCGGFNKLRRRKLSFRRRTEKDDADAGEIKKSHKSVRRRQREAANNQKQEETSKRQWEAHRSSMSSHSSGDEGDESVVTGLAPPPAMLESPPALATPMNFNDNTEGEGDPKTGNTCNALSGAFSGVSNIFSFWGESRGGGQYQEVPSCSLASPPPLNTPLHSLSRQQRNQLDTRLEMLQKQLNRLESRMSTDIGAIMQLLQRQMALVPPAYSAVSSPPQASPYPGPGPGPGPGERLVQPVTPLETDILASLSEILDSEDFEEFPPKPLDSLQPQESPLINTTQSQPAPSGLDSLGQHLELELGLGTGAAVISGPAYLRVLKSDNTLCRKAPKKLSQMSWLVCGQRSALTGGRIVAVTATLRDSRTNCQKKQTSNAMAELDLSLSDALTDSVPQSGPENLVERDFVAQLESEAFDDQVGETVGKTDYIPLLDNDDPRPDAGTALENGEQEAQGVQKPGCKLTAGGPTSVLRPEPQGEVRKHSLDQQQALATDFLSASMAGYSDPLGSQTSSAQMMDSGLMGAFSGFSQPAGMGMNVEVGAAPLSAERPSSIAEPQQPTPPAASDAPKEHSPMLPEPQTPRSPLDLSEGALGDCWPDQAGCLPTDLPFTPSVSDVINRHARHLATTPDDPPDSWPSRESTSYAGGDEREGEGSDRKQKKKKKRRQKDEGHEHESKGHPEVQAQGENTPPTEEFYQRIGPRRDRGEGGWEEQIGKSAGRGKRGKNRKKIPEEWAVVAEPSVPSSTGPSEITEEVIMDQGSPAQESLEASVEDMDTSQSPWKKEVHPEECLVSSPMSQDIFSPTSASISPLVLNSELKATAAPFTMPSTTSTGMVGSFPMAPRPDDPFDLLMESENASLGNSSQAFSPPFSSQNEAAVGDMVDSGMFDNSSSFQESSVQVMPESDTSAFSPASQTSPGLPTKGEVLASAPPLSPSDSSWLLNESHMSSNSELFDFSDMSTSGHPLPLSLAFDTPSPAPLRSPKTTAQEFQTKEQKDAKSAQKQSKKSRSSSSSSSVKSPTSPGAKKFPPQESPGINPSSPPSLSPVGTPGSGLNPAAKPFFPSFADPMEEPAVAPPVAPTEVKSDKMEKAEKKDEKLEDNIKTMDLFDTLDKDEHKSVKVEFANSETPVKVEKEAEIEKQKETEKEMEKIKEKEKEAEAEKIKEKEKEAEKIKEEKEMEKGKDKDKEQEKQPEKAEEKANETEKVKEKETEKLESMQQKTEKDDKMIKVEDSPDKWVKTEYVDKTEKSVKVEMTDNVDNKPGKADNMEKMDTNEKPKMEDKAENKNTETAEKTEMKDDKEQHIDIVEKTPEQQLTPVKLDTSFDKPEMKADMETKAAENVEETKKEKADTDTAKKTEKEDMVEKPSEKPLEKPLEKPAEKPTQKNEKEQKQDKMQGEKKTVEKKDDKKDKAAKADGGEKAKKAKPATNGSSATPSKDLAKTKPAAGATKLSTAAKSRPSTAGASVGSASAPIRRPTPSSTTSTSDKKPTTARAPSTTAAGLKRPSTTSTSRPSSAPTTREVKPKTTAEKRPLVPKSSTTASNLTGSTAATRNGTATAASRTATSMRTTASARTATTTTAKKPLASKTDSKPGEEKKTSTLRTSTADSTKSKTTTTTRSSVTTTAASRTRTAPTKPATPSSTTGSVPEKKPPVPRVPRVASSTTASTAASRTATARPGAGAAPDIRNARSKIGSTDNMKHQPGGGKIPSASQSRGVASKETSQGKVQIVTKKLDFSHVGSRLGSKDNMKHTPGGGNVQILNKKVDLSKVTSKCGSKDNIKHKPGGGVVKIESHKMSFREKAQSKVGSMDNVSHAPGGGNIKAEGAQETTEGNETPLSGTPAPAQGSEPGQGGSPAAQENGLKEGAPCDSEGLREPQVLDSRIPETN</sequence>
<feature type="compositionally biased region" description="Low complexity" evidence="16">
    <location>
        <begin position="2498"/>
        <end position="2538"/>
    </location>
</feature>
<dbReference type="PROSITE" id="PS00229">
    <property type="entry name" value="TAU_MAP_1"/>
    <property type="match status" value="2"/>
</dbReference>
<feature type="region of interest" description="Disordered" evidence="16">
    <location>
        <begin position="2021"/>
        <end position="2123"/>
    </location>
</feature>
<dbReference type="InterPro" id="IPR001084">
    <property type="entry name" value="MAP_tubulin-bd_rpt"/>
</dbReference>
<feature type="compositionally biased region" description="Low complexity" evidence="16">
    <location>
        <begin position="2386"/>
        <end position="2414"/>
    </location>
</feature>
<keyword evidence="2" id="KW-0813">Transport</keyword>
<feature type="compositionally biased region" description="Basic and acidic residues" evidence="16">
    <location>
        <begin position="1978"/>
        <end position="1993"/>
    </location>
</feature>
<dbReference type="GO" id="GO:0015631">
    <property type="term" value="F:tubulin binding"/>
    <property type="evidence" value="ECO:0007669"/>
    <property type="project" value="InterPro"/>
</dbReference>
<feature type="compositionally biased region" description="Basic and acidic residues" evidence="16">
    <location>
        <begin position="948"/>
        <end position="961"/>
    </location>
</feature>
<dbReference type="GO" id="GO:0060307">
    <property type="term" value="P:regulation of ventricular cardiac muscle cell membrane repolarization"/>
    <property type="evidence" value="ECO:0007669"/>
    <property type="project" value="TreeGrafter"/>
</dbReference>
<dbReference type="PANTHER" id="PTHR10217:SF506">
    <property type="entry name" value="POTASSIUM VOLTAGE-GATED CHANNEL SUBFAMILY H MEMBER 2"/>
    <property type="match status" value="1"/>
</dbReference>
<feature type="compositionally biased region" description="Basic and acidic residues" evidence="16">
    <location>
        <begin position="2415"/>
        <end position="2427"/>
    </location>
</feature>
<dbReference type="PRINTS" id="PR01463">
    <property type="entry name" value="EAGCHANLFMLY"/>
</dbReference>
<keyword evidence="5" id="KW-0597">Phosphoprotein</keyword>
<feature type="compositionally biased region" description="Polar residues" evidence="16">
    <location>
        <begin position="2345"/>
        <end position="2354"/>
    </location>
</feature>
<feature type="compositionally biased region" description="Basic and acidic residues" evidence="16">
    <location>
        <begin position="2025"/>
        <end position="2123"/>
    </location>
</feature>
<feature type="compositionally biased region" description="Basic and acidic residues" evidence="16">
    <location>
        <begin position="2217"/>
        <end position="2316"/>
    </location>
</feature>
<dbReference type="SUPFAM" id="SSF81324">
    <property type="entry name" value="Voltage-gated potassium channels"/>
    <property type="match status" value="1"/>
</dbReference>
<proteinExistence type="predicted"/>
<name>A0AAV1PKS4_SCOSC</name>
<dbReference type="FunFam" id="2.60.120.10:FF:000011">
    <property type="entry name" value="Potassium channel, voltage-gated eag-related subfamily H, member 7"/>
    <property type="match status" value="1"/>
</dbReference>
<evidence type="ECO:0000256" key="16">
    <source>
        <dbReference type="SAM" id="MobiDB-lite"/>
    </source>
</evidence>
<evidence type="ECO:0000259" key="18">
    <source>
        <dbReference type="PROSITE" id="PS50042"/>
    </source>
</evidence>
<feature type="region of interest" description="Disordered" evidence="16">
    <location>
        <begin position="913"/>
        <end position="1014"/>
    </location>
</feature>
<comment type="caution">
    <text evidence="19">The sequence shown here is derived from an EMBL/GenBank/DDBJ whole genome shotgun (WGS) entry which is preliminary data.</text>
</comment>
<evidence type="ECO:0000256" key="17">
    <source>
        <dbReference type="SAM" id="Phobius"/>
    </source>
</evidence>
<feature type="domain" description="Cyclic nucleotide-binding" evidence="18">
    <location>
        <begin position="765"/>
        <end position="865"/>
    </location>
</feature>
<evidence type="ECO:0000256" key="4">
    <source>
        <dbReference type="ARBA" id="ARBA00022538"/>
    </source>
</evidence>
<feature type="region of interest" description="Disordered" evidence="16">
    <location>
        <begin position="1720"/>
        <end position="1993"/>
    </location>
</feature>
<feature type="compositionally biased region" description="Basic and acidic residues" evidence="16">
    <location>
        <begin position="2685"/>
        <end position="2697"/>
    </location>
</feature>
<feature type="compositionally biased region" description="Polar residues" evidence="16">
    <location>
        <begin position="325"/>
        <end position="338"/>
    </location>
</feature>
<dbReference type="InterPro" id="IPR005821">
    <property type="entry name" value="Ion_trans_dom"/>
</dbReference>
<evidence type="ECO:0000313" key="20">
    <source>
        <dbReference type="Proteomes" id="UP001314229"/>
    </source>
</evidence>
<feature type="region of interest" description="Disordered" evidence="16">
    <location>
        <begin position="1160"/>
        <end position="1193"/>
    </location>
</feature>
<keyword evidence="12 17" id="KW-0472">Membrane</keyword>
<feature type="region of interest" description="Disordered" evidence="16">
    <location>
        <begin position="1325"/>
        <end position="1379"/>
    </location>
</feature>
<dbReference type="Gene3D" id="1.10.287.70">
    <property type="match status" value="1"/>
</dbReference>
<dbReference type="GO" id="GO:0005242">
    <property type="term" value="F:inward rectifier potassium channel activity"/>
    <property type="evidence" value="ECO:0007669"/>
    <property type="project" value="TreeGrafter"/>
</dbReference>
<keyword evidence="10 17" id="KW-1133">Transmembrane helix</keyword>
<accession>A0AAV1PKS4</accession>